<keyword evidence="3" id="KW-1185">Reference proteome</keyword>
<sequence length="80" mass="9105">MEMAFSASPASTRRHPKHEKLSRVVCSNTARRASRASASIQPFLYTGVVQKKNNNKNKKPWIYKRLLEINGCSPELLVYV</sequence>
<dbReference type="EMBL" id="VFJC01000003">
    <property type="protein sequence ID" value="KAB5584118.1"/>
    <property type="molecule type" value="Genomic_DNA"/>
</dbReference>
<comment type="caution">
    <text evidence="2">The sequence shown here is derived from an EMBL/GenBank/DDBJ whole genome shotgun (WGS) entry which is preliminary data.</text>
</comment>
<protein>
    <submittedName>
        <fullName evidence="2">Uncharacterized protein</fullName>
    </submittedName>
</protein>
<feature type="region of interest" description="Disordered" evidence="1">
    <location>
        <begin position="1"/>
        <end position="23"/>
    </location>
</feature>
<proteinExistence type="predicted"/>
<dbReference type="AlphaFoldDB" id="A0A5N5PYP7"/>
<name>A0A5N5PYP7_PANHP</name>
<gene>
    <name evidence="2" type="ORF">PHYPO_G00103720</name>
</gene>
<evidence type="ECO:0000313" key="3">
    <source>
        <dbReference type="Proteomes" id="UP000327468"/>
    </source>
</evidence>
<dbReference type="Proteomes" id="UP000327468">
    <property type="component" value="Chromosome 2"/>
</dbReference>
<reference evidence="2 3" key="1">
    <citation type="submission" date="2019-06" db="EMBL/GenBank/DDBJ databases">
        <title>A chromosome-scale genome assembly of the striped catfish, Pangasianodon hypophthalmus.</title>
        <authorList>
            <person name="Wen M."/>
            <person name="Zahm M."/>
            <person name="Roques C."/>
            <person name="Cabau C."/>
            <person name="Klopp C."/>
            <person name="Donnadieu C."/>
            <person name="Jouanno E."/>
            <person name="Avarre J.-C."/>
            <person name="Campet M."/>
            <person name="Ha T.T.T."/>
            <person name="Dugue R."/>
            <person name="Lampietro C."/>
            <person name="Louis A."/>
            <person name="Herpin A."/>
            <person name="Echchiki A."/>
            <person name="Berthelot C."/>
            <person name="Parey E."/>
            <person name="Roest-Crollius H."/>
            <person name="Braasch I."/>
            <person name="Postlethwait J."/>
            <person name="Bobe J."/>
            <person name="Montfort J."/>
            <person name="Bouchez O."/>
            <person name="Begum T."/>
            <person name="Schartl M."/>
            <person name="Guiguen Y."/>
        </authorList>
    </citation>
    <scope>NUCLEOTIDE SEQUENCE [LARGE SCALE GENOMIC DNA]</scope>
    <source>
        <strain evidence="2 3">Indonesia</strain>
        <tissue evidence="2">Blood</tissue>
    </source>
</reference>
<evidence type="ECO:0000256" key="1">
    <source>
        <dbReference type="SAM" id="MobiDB-lite"/>
    </source>
</evidence>
<evidence type="ECO:0000313" key="2">
    <source>
        <dbReference type="EMBL" id="KAB5584118.1"/>
    </source>
</evidence>
<organism evidence="2 3">
    <name type="scientific">Pangasianodon hypophthalmus</name>
    <name type="common">Striped catfish</name>
    <name type="synonym">Helicophagus hypophthalmus</name>
    <dbReference type="NCBI Taxonomy" id="310915"/>
    <lineage>
        <taxon>Eukaryota</taxon>
        <taxon>Metazoa</taxon>
        <taxon>Chordata</taxon>
        <taxon>Craniata</taxon>
        <taxon>Vertebrata</taxon>
        <taxon>Euteleostomi</taxon>
        <taxon>Actinopterygii</taxon>
        <taxon>Neopterygii</taxon>
        <taxon>Teleostei</taxon>
        <taxon>Ostariophysi</taxon>
        <taxon>Siluriformes</taxon>
        <taxon>Pangasiidae</taxon>
        <taxon>Pangasianodon</taxon>
    </lineage>
</organism>
<accession>A0A5N5PYP7</accession>